<dbReference type="GO" id="GO:0016020">
    <property type="term" value="C:membrane"/>
    <property type="evidence" value="ECO:0007669"/>
    <property type="project" value="InterPro"/>
</dbReference>
<dbReference type="AlphaFoldDB" id="A0A8J4Q293"/>
<keyword evidence="1" id="KW-0472">Membrane</keyword>
<dbReference type="Gene3D" id="3.30.479.30">
    <property type="entry name" value="Band 7 domain"/>
    <property type="match status" value="1"/>
</dbReference>
<organism evidence="3 4">
    <name type="scientific">Polysphondylium violaceum</name>
    <dbReference type="NCBI Taxonomy" id="133409"/>
    <lineage>
        <taxon>Eukaryota</taxon>
        <taxon>Amoebozoa</taxon>
        <taxon>Evosea</taxon>
        <taxon>Eumycetozoa</taxon>
        <taxon>Dictyostelia</taxon>
        <taxon>Dictyosteliales</taxon>
        <taxon>Dictyosteliaceae</taxon>
        <taxon>Polysphondylium</taxon>
    </lineage>
</organism>
<dbReference type="SUPFAM" id="SSF117892">
    <property type="entry name" value="Band 7/SPFH domain"/>
    <property type="match status" value="1"/>
</dbReference>
<dbReference type="EMBL" id="AJWJ01000048">
    <property type="protein sequence ID" value="KAF2076812.1"/>
    <property type="molecule type" value="Genomic_DNA"/>
</dbReference>
<gene>
    <name evidence="3" type="ORF">CYY_001889</name>
</gene>
<feature type="transmembrane region" description="Helical" evidence="1">
    <location>
        <begin position="6"/>
        <end position="25"/>
    </location>
</feature>
<dbReference type="InterPro" id="IPR036013">
    <property type="entry name" value="Band_7/SPFH_dom_sf"/>
</dbReference>
<dbReference type="Pfam" id="PF01145">
    <property type="entry name" value="Band_7"/>
    <property type="match status" value="1"/>
</dbReference>
<dbReference type="Proteomes" id="UP000695562">
    <property type="component" value="Unassembled WGS sequence"/>
</dbReference>
<dbReference type="PANTHER" id="PTHR43327:SF3">
    <property type="entry name" value="BAND 7 DOMAIN-CONTAINING PROTEIN"/>
    <property type="match status" value="1"/>
</dbReference>
<dbReference type="InterPro" id="IPR001107">
    <property type="entry name" value="Band_7"/>
</dbReference>
<dbReference type="PANTHER" id="PTHR43327">
    <property type="entry name" value="STOMATIN-LIKE PROTEIN 2, MITOCHONDRIAL"/>
    <property type="match status" value="1"/>
</dbReference>
<evidence type="ECO:0000256" key="1">
    <source>
        <dbReference type="SAM" id="Phobius"/>
    </source>
</evidence>
<name>A0A8J4Q293_9MYCE</name>
<sequence length="344" mass="38384">MSLATTIPAIVIPVVFGFIFLIIMIKKSFKVIKEREVMIIERLGSYHTTLHAGVHTIIPFIDRPKKFYYSYYVDSPITGGKELKEKLNQTRISTQNEVIDLPKQRIITRDNATLFLDAVLSYKIVNPKQMIYACTNLPNILSKLLQAQLRNITATLEIDQIIEEAASLNVLTGAMASEAIKWGVEIVFVKVQKVEANELAQVLSVKKTSDLKNKEVIITAKAHKQTKVIESEGKRDSMIKKAEGEAQEIISRARGAGQAKINIANAEVRSIKELARAVKLESQNIDAAKYLLTMKYISALKHLFNLPNSKVNLLNEDTANIQTLNLFGINSTVLPSSSSFLKAM</sequence>
<keyword evidence="4" id="KW-1185">Reference proteome</keyword>
<dbReference type="InterPro" id="IPR050710">
    <property type="entry name" value="Band7/mec-2_domain"/>
</dbReference>
<dbReference type="InterPro" id="IPR001972">
    <property type="entry name" value="Stomatin_HflK_fam"/>
</dbReference>
<evidence type="ECO:0000259" key="2">
    <source>
        <dbReference type="SMART" id="SM00244"/>
    </source>
</evidence>
<protein>
    <recommendedName>
        <fullName evidence="2">Band 7 domain-containing protein</fullName>
    </recommendedName>
</protein>
<proteinExistence type="predicted"/>
<accession>A0A8J4Q293</accession>
<dbReference type="SMART" id="SM00244">
    <property type="entry name" value="PHB"/>
    <property type="match status" value="1"/>
</dbReference>
<dbReference type="PRINTS" id="PR00721">
    <property type="entry name" value="STOMATIN"/>
</dbReference>
<reference evidence="3" key="1">
    <citation type="submission" date="2020-01" db="EMBL/GenBank/DDBJ databases">
        <title>Development of genomics and gene disruption for Polysphondylium violaceum indicates a role for the polyketide synthase stlB in stalk morphogenesis.</title>
        <authorList>
            <person name="Narita B."/>
            <person name="Kawabe Y."/>
            <person name="Kin K."/>
            <person name="Saito T."/>
            <person name="Gibbs R."/>
            <person name="Kuspa A."/>
            <person name="Muzny D."/>
            <person name="Queller D."/>
            <person name="Richards S."/>
            <person name="Strassman J."/>
            <person name="Sucgang R."/>
            <person name="Worley K."/>
            <person name="Schaap P."/>
        </authorList>
    </citation>
    <scope>NUCLEOTIDE SEQUENCE</scope>
    <source>
        <strain evidence="3">QSvi11</strain>
    </source>
</reference>
<keyword evidence="1" id="KW-0812">Transmembrane</keyword>
<evidence type="ECO:0000313" key="3">
    <source>
        <dbReference type="EMBL" id="KAF2076812.1"/>
    </source>
</evidence>
<feature type="domain" description="Band 7" evidence="2">
    <location>
        <begin position="27"/>
        <end position="215"/>
    </location>
</feature>
<comment type="caution">
    <text evidence="3">The sequence shown here is derived from an EMBL/GenBank/DDBJ whole genome shotgun (WGS) entry which is preliminary data.</text>
</comment>
<keyword evidence="1" id="KW-1133">Transmembrane helix</keyword>
<dbReference type="OrthoDB" id="434619at2759"/>
<evidence type="ECO:0000313" key="4">
    <source>
        <dbReference type="Proteomes" id="UP000695562"/>
    </source>
</evidence>